<accession>A0A816SFX6</accession>
<reference evidence="7" key="1">
    <citation type="submission" date="2021-01" db="EMBL/GenBank/DDBJ databases">
        <authorList>
            <consortium name="Genoscope - CEA"/>
            <person name="William W."/>
        </authorList>
    </citation>
    <scope>NUCLEOTIDE SEQUENCE</scope>
</reference>
<evidence type="ECO:0000256" key="4">
    <source>
        <dbReference type="ARBA" id="ARBA00022777"/>
    </source>
</evidence>
<keyword evidence="2" id="KW-0808">Transferase</keyword>
<dbReference type="PANTHER" id="PTHR43895">
    <property type="entry name" value="CALCIUM/CALMODULIN-DEPENDENT PROTEIN KINASE KINASE-RELATED"/>
    <property type="match status" value="1"/>
</dbReference>
<evidence type="ECO:0000313" key="7">
    <source>
        <dbReference type="EMBL" id="CAF2087467.1"/>
    </source>
</evidence>
<dbReference type="GO" id="GO:0005524">
    <property type="term" value="F:ATP binding"/>
    <property type="evidence" value="ECO:0007669"/>
    <property type="project" value="UniProtKB-KW"/>
</dbReference>
<dbReference type="OMA" id="DFGINFC"/>
<dbReference type="PANTHER" id="PTHR43895:SF160">
    <property type="entry name" value="CBL-INTERACTING SERINE_THREONINE-PROTEIN KINASE 14"/>
    <property type="match status" value="1"/>
</dbReference>
<evidence type="ECO:0000256" key="5">
    <source>
        <dbReference type="ARBA" id="ARBA00022840"/>
    </source>
</evidence>
<keyword evidence="1" id="KW-0723">Serine/threonine-protein kinase</keyword>
<evidence type="ECO:0000259" key="6">
    <source>
        <dbReference type="PROSITE" id="PS50011"/>
    </source>
</evidence>
<gene>
    <name evidence="7" type="ORF">DARMORV10_A06P29210.1</name>
</gene>
<dbReference type="SUPFAM" id="SSF56112">
    <property type="entry name" value="Protein kinase-like (PK-like)"/>
    <property type="match status" value="1"/>
</dbReference>
<dbReference type="Gene3D" id="1.10.510.10">
    <property type="entry name" value="Transferase(Phosphotransferase) domain 1"/>
    <property type="match status" value="1"/>
</dbReference>
<name>A0A816SFX6_BRANA</name>
<dbReference type="InterPro" id="IPR011009">
    <property type="entry name" value="Kinase-like_dom_sf"/>
</dbReference>
<keyword evidence="4" id="KW-0418">Kinase</keyword>
<dbReference type="AlphaFoldDB" id="A0A816SFX6"/>
<evidence type="ECO:0000256" key="2">
    <source>
        <dbReference type="ARBA" id="ARBA00022679"/>
    </source>
</evidence>
<protein>
    <submittedName>
        <fullName evidence="7">(rape) hypothetical protein</fullName>
    </submittedName>
</protein>
<keyword evidence="3" id="KW-0547">Nucleotide-binding</keyword>
<evidence type="ECO:0000256" key="3">
    <source>
        <dbReference type="ARBA" id="ARBA00022741"/>
    </source>
</evidence>
<evidence type="ECO:0000256" key="1">
    <source>
        <dbReference type="ARBA" id="ARBA00022527"/>
    </source>
</evidence>
<dbReference type="Pfam" id="PF00069">
    <property type="entry name" value="Pkinase"/>
    <property type="match status" value="1"/>
</dbReference>
<dbReference type="GO" id="GO:0004674">
    <property type="term" value="F:protein serine/threonine kinase activity"/>
    <property type="evidence" value="ECO:0007669"/>
    <property type="project" value="UniProtKB-KW"/>
</dbReference>
<dbReference type="PROSITE" id="PS50011">
    <property type="entry name" value="PROTEIN_KINASE_DOM"/>
    <property type="match status" value="1"/>
</dbReference>
<dbReference type="Proteomes" id="UP001295469">
    <property type="component" value="Chromosome A06"/>
</dbReference>
<keyword evidence="5" id="KW-0067">ATP-binding</keyword>
<dbReference type="InterPro" id="IPR000719">
    <property type="entry name" value="Prot_kinase_dom"/>
</dbReference>
<feature type="domain" description="Protein kinase" evidence="6">
    <location>
        <begin position="1"/>
        <end position="228"/>
    </location>
</feature>
<dbReference type="Gramene" id="CDY00301">
    <property type="protein sequence ID" value="CDY00301"/>
    <property type="gene ID" value="GSBRNA2T00109881001"/>
</dbReference>
<organism evidence="7">
    <name type="scientific">Brassica napus</name>
    <name type="common">Rape</name>
    <dbReference type="NCBI Taxonomy" id="3708"/>
    <lineage>
        <taxon>Eukaryota</taxon>
        <taxon>Viridiplantae</taxon>
        <taxon>Streptophyta</taxon>
        <taxon>Embryophyta</taxon>
        <taxon>Tracheophyta</taxon>
        <taxon>Spermatophyta</taxon>
        <taxon>Magnoliopsida</taxon>
        <taxon>eudicotyledons</taxon>
        <taxon>Gunneridae</taxon>
        <taxon>Pentapetalae</taxon>
        <taxon>rosids</taxon>
        <taxon>malvids</taxon>
        <taxon>Brassicales</taxon>
        <taxon>Brassicaceae</taxon>
        <taxon>Brassiceae</taxon>
        <taxon>Brassica</taxon>
    </lineage>
</organism>
<dbReference type="SMART" id="SM00220">
    <property type="entry name" value="S_TKc"/>
    <property type="match status" value="1"/>
</dbReference>
<dbReference type="EMBL" id="HG994360">
    <property type="protein sequence ID" value="CAF2087467.1"/>
    <property type="molecule type" value="Genomic_DNA"/>
</dbReference>
<sequence length="228" mass="24806">MGCCSCLQFDGSVRLDAISIVDEALRWVCYGDEGGGCDFGINFCMGGLVIRMRSRFGRGILSVGRISGVGGIYNSLSSPENLLLDEKLDLKISDFGLCGTPAYVAPEVLAKTGYDGAKIDVWSCGVILFVLNAGYVQIDSSCNLAVTSLHRARRVQIRAFQRTGIFTTRNTQPLDLVTCPKCGGCYGKGSDQLRIFKKLQIEGSALSKESQIVHKKIKQIMSKDEIRS</sequence>
<proteinExistence type="predicted"/>